<evidence type="ECO:0000256" key="1">
    <source>
        <dbReference type="SAM" id="MobiDB-lite"/>
    </source>
</evidence>
<feature type="region of interest" description="Disordered" evidence="1">
    <location>
        <begin position="1"/>
        <end position="35"/>
    </location>
</feature>
<evidence type="ECO:0000313" key="2">
    <source>
        <dbReference type="EMBL" id="PQA72317.1"/>
    </source>
</evidence>
<sequence length="461" mass="51804">MTRFQEDAIRSGAPREAKTKAALETDERKNQTSKDQDAEFFIQRYKDQKALVKERLEIGYRRNGYKELSGHQVGPVREGGLRSETLKSKAGQMFVASVPRAQDLRSNWGKGTLEKLRQKLLALDEPYIEGNRKFLGFIRIDTDRVWNSVEECSSFYRLLARDGKIACEPHFLVGLKLRDGRFIRPHAIWLLPYGSAVWNEPGKDGWRRGPVDLFHSVYFGLCHALLEAGADAGAPATSQQVKCPLSPEWHTLCPQDVSFPTLSEHAEYVEVNHTRETLLRSAASVQSGMGIVQSNEIFNALQKWAYAVLANWHFSGDAEFVAAHKDERMGAIVDRLHVQLEHAVGSSELKLKMKQRDKLPLLIAKVAEYAVAAWSPEKAQQSKKNRGAAMHMVEGLESLKERQSVGGRYAAHKNAERAQNAIENAMKRLSNSGIAITKANLARESGISRPTINKYWQTLAK</sequence>
<dbReference type="AlphaFoldDB" id="A0A2S7IWC5"/>
<comment type="caution">
    <text evidence="2">The sequence shown here is derived from an EMBL/GenBank/DDBJ whole genome shotgun (WGS) entry which is preliminary data.</text>
</comment>
<dbReference type="EMBL" id="PTRC01000031">
    <property type="protein sequence ID" value="PQA72317.1"/>
    <property type="molecule type" value="Genomic_DNA"/>
</dbReference>
<name>A0A2S7IWC5_9HYPH</name>
<evidence type="ECO:0000313" key="3">
    <source>
        <dbReference type="Proteomes" id="UP000238493"/>
    </source>
</evidence>
<keyword evidence="3" id="KW-1185">Reference proteome</keyword>
<accession>A0A2S7IWC5</accession>
<dbReference type="Proteomes" id="UP000238493">
    <property type="component" value="Unassembled WGS sequence"/>
</dbReference>
<reference evidence="2 3" key="1">
    <citation type="submission" date="2018-02" db="EMBL/GenBank/DDBJ databases">
        <title>Draft genome sequence of Ochrobactrum oryzae found in Brazil.</title>
        <authorList>
            <person name="Cerdeira L."/>
            <person name="Andrade F."/>
            <person name="Zacariotto T."/>
            <person name="Barbosa B."/>
            <person name="Santos S."/>
            <person name="Cassetari V."/>
            <person name="Lincopan N."/>
        </authorList>
    </citation>
    <scope>NUCLEOTIDE SEQUENCE [LARGE SCALE GENOMIC DNA]</scope>
    <source>
        <strain evidence="2 3">OA447</strain>
    </source>
</reference>
<proteinExistence type="predicted"/>
<organism evidence="2 3">
    <name type="scientific">Brucella oryzae</name>
    <dbReference type="NCBI Taxonomy" id="335286"/>
    <lineage>
        <taxon>Bacteria</taxon>
        <taxon>Pseudomonadati</taxon>
        <taxon>Pseudomonadota</taxon>
        <taxon>Alphaproteobacteria</taxon>
        <taxon>Hyphomicrobiales</taxon>
        <taxon>Brucellaceae</taxon>
        <taxon>Brucella/Ochrobactrum group</taxon>
        <taxon>Brucella</taxon>
    </lineage>
</organism>
<gene>
    <name evidence="2" type="ORF">C3731_17180</name>
</gene>
<protein>
    <submittedName>
        <fullName evidence="2">Uncharacterized protein</fullName>
    </submittedName>
</protein>
<dbReference type="OrthoDB" id="7866993at2"/>